<gene>
    <name evidence="11" type="ORF">G7Y89_g5828</name>
</gene>
<dbReference type="InterPro" id="IPR002773">
    <property type="entry name" value="Deoxyhypusine_synthase"/>
</dbReference>
<evidence type="ECO:0000256" key="1">
    <source>
        <dbReference type="ARBA" id="ARBA00000952"/>
    </source>
</evidence>
<dbReference type="Gene3D" id="3.40.910.10">
    <property type="entry name" value="Deoxyhypusine synthase"/>
    <property type="match status" value="1"/>
</dbReference>
<comment type="function">
    <text evidence="3">Catalyzes the NAD-dependent oxidative cleavage of spermidine and the subsequent transfer of the butylamine moiety of spermidine to the epsilon-amino group of a specific lysine residue of the eIF-5A precursor protein to form the intermediate deoxyhypusine residue.</text>
</comment>
<proteinExistence type="inferred from homology"/>
<dbReference type="OrthoDB" id="294378at2759"/>
<comment type="catalytic activity">
    <reaction evidence="1">
        <text>[eIF5A protein]-L-lysine + spermidine = [eIF5A protein]-deoxyhypusine + propane-1,3-diamine</text>
        <dbReference type="Rhea" id="RHEA:33299"/>
        <dbReference type="Rhea" id="RHEA-COMP:10143"/>
        <dbReference type="Rhea" id="RHEA-COMP:10144"/>
        <dbReference type="ChEBI" id="CHEBI:29969"/>
        <dbReference type="ChEBI" id="CHEBI:57484"/>
        <dbReference type="ChEBI" id="CHEBI:57834"/>
        <dbReference type="ChEBI" id="CHEBI:82657"/>
        <dbReference type="EC" id="2.5.1.46"/>
    </reaction>
</comment>
<dbReference type="InterPro" id="IPR029035">
    <property type="entry name" value="DHS-like_NAD/FAD-binding_dom"/>
</dbReference>
<evidence type="ECO:0000256" key="4">
    <source>
        <dbReference type="ARBA" id="ARBA00005041"/>
    </source>
</evidence>
<keyword evidence="12" id="KW-1185">Reference proteome</keyword>
<evidence type="ECO:0000256" key="6">
    <source>
        <dbReference type="ARBA" id="ARBA00012683"/>
    </source>
</evidence>
<evidence type="ECO:0000256" key="10">
    <source>
        <dbReference type="ARBA" id="ARBA00023256"/>
    </source>
</evidence>
<dbReference type="PANTHER" id="PTHR11703:SF0">
    <property type="entry name" value="DEOXYHYPUSINE SYNTHASE"/>
    <property type="match status" value="1"/>
</dbReference>
<dbReference type="Pfam" id="PF01916">
    <property type="entry name" value="DS"/>
    <property type="match status" value="1"/>
</dbReference>
<keyword evidence="8" id="KW-0808">Transferase</keyword>
<evidence type="ECO:0000256" key="9">
    <source>
        <dbReference type="ARBA" id="ARBA00023027"/>
    </source>
</evidence>
<reference evidence="11 12" key="1">
    <citation type="submission" date="2020-03" db="EMBL/GenBank/DDBJ databases">
        <title>Draft Genome Sequence of Cudoniella acicularis.</title>
        <authorList>
            <person name="Buettner E."/>
            <person name="Kellner H."/>
        </authorList>
    </citation>
    <scope>NUCLEOTIDE SEQUENCE [LARGE SCALE GENOMIC DNA]</scope>
    <source>
        <strain evidence="11 12">DSM 108380</strain>
    </source>
</reference>
<dbReference type="GO" id="GO:0034038">
    <property type="term" value="F:deoxyhypusine synthase activity"/>
    <property type="evidence" value="ECO:0007669"/>
    <property type="project" value="UniProtKB-EC"/>
</dbReference>
<dbReference type="PANTHER" id="PTHR11703">
    <property type="entry name" value="DEOXYHYPUSINE SYNTHASE"/>
    <property type="match status" value="1"/>
</dbReference>
<evidence type="ECO:0000256" key="2">
    <source>
        <dbReference type="ARBA" id="ARBA00001911"/>
    </source>
</evidence>
<dbReference type="AlphaFoldDB" id="A0A8H4RLQ4"/>
<evidence type="ECO:0000256" key="3">
    <source>
        <dbReference type="ARBA" id="ARBA00002823"/>
    </source>
</evidence>
<protein>
    <recommendedName>
        <fullName evidence="7">Deoxyhypusine synthase</fullName>
        <ecNumber evidence="6">2.5.1.46</ecNumber>
    </recommendedName>
</protein>
<dbReference type="NCBIfam" id="TIGR00321">
    <property type="entry name" value="dhys"/>
    <property type="match status" value="1"/>
</dbReference>
<evidence type="ECO:0000313" key="12">
    <source>
        <dbReference type="Proteomes" id="UP000566819"/>
    </source>
</evidence>
<dbReference type="InterPro" id="IPR036982">
    <property type="entry name" value="Deoxyhypusine_synthase_sf"/>
</dbReference>
<dbReference type="GO" id="GO:0005737">
    <property type="term" value="C:cytoplasm"/>
    <property type="evidence" value="ECO:0007669"/>
    <property type="project" value="TreeGrafter"/>
</dbReference>
<evidence type="ECO:0000256" key="8">
    <source>
        <dbReference type="ARBA" id="ARBA00022679"/>
    </source>
</evidence>
<dbReference type="FunFam" id="3.40.910.10:FF:000003">
    <property type="entry name" value="Deoxyhypusine synthase"/>
    <property type="match status" value="1"/>
</dbReference>
<evidence type="ECO:0000256" key="7">
    <source>
        <dbReference type="ARBA" id="ARBA00020607"/>
    </source>
</evidence>
<evidence type="ECO:0000256" key="5">
    <source>
        <dbReference type="ARBA" id="ARBA00009892"/>
    </source>
</evidence>
<dbReference type="EMBL" id="JAAMPI010000360">
    <property type="protein sequence ID" value="KAF4632299.1"/>
    <property type="molecule type" value="Genomic_DNA"/>
</dbReference>
<comment type="caution">
    <text evidence="11">The sequence shown here is derived from an EMBL/GenBank/DDBJ whole genome shotgun (WGS) entry which is preliminary data.</text>
</comment>
<comment type="pathway">
    <text evidence="4">Protein modification; eIF5A hypusination.</text>
</comment>
<dbReference type="SUPFAM" id="SSF52467">
    <property type="entry name" value="DHS-like NAD/FAD-binding domain"/>
    <property type="match status" value="1"/>
</dbReference>
<keyword evidence="10" id="KW-0386">Hypusine biosynthesis</keyword>
<evidence type="ECO:0000313" key="11">
    <source>
        <dbReference type="EMBL" id="KAF4632299.1"/>
    </source>
</evidence>
<accession>A0A8H4RLQ4</accession>
<dbReference type="EC" id="2.5.1.46" evidence="6"/>
<comment type="similarity">
    <text evidence="5">Belongs to the deoxyhypusine synthase family.</text>
</comment>
<keyword evidence="9" id="KW-0520">NAD</keyword>
<organism evidence="11 12">
    <name type="scientific">Cudoniella acicularis</name>
    <dbReference type="NCBI Taxonomy" id="354080"/>
    <lineage>
        <taxon>Eukaryota</taxon>
        <taxon>Fungi</taxon>
        <taxon>Dikarya</taxon>
        <taxon>Ascomycota</taxon>
        <taxon>Pezizomycotina</taxon>
        <taxon>Leotiomycetes</taxon>
        <taxon>Helotiales</taxon>
        <taxon>Tricladiaceae</taxon>
        <taxon>Cudoniella</taxon>
    </lineage>
</organism>
<name>A0A8H4RLQ4_9HELO</name>
<dbReference type="Proteomes" id="UP000566819">
    <property type="component" value="Unassembled WGS sequence"/>
</dbReference>
<comment type="cofactor">
    <cofactor evidence="2">
        <name>NAD(+)</name>
        <dbReference type="ChEBI" id="CHEBI:57540"/>
    </cofactor>
</comment>
<sequence length="569" mass="62271">MACSELGQGGAPPTSVTDAVLVQSGEMPAGSQKVEELDFNKFAGRDITANDLLSGMNHMGFQASSIGEAVRIINDMRAWRDPETSQKTTIFLGYTSNLISSGLRGTLRYLAQHSHVSAIVTTAGGIEEDIIKCLAPTYIGSFSTSGASLRSKGLNRIGNLIVPNNNYCLFEDWVVPILDTLLQEQEASKSNPDPEQHINWTPSKVIARLGKEINNEESVLYWAYKNNIPVFCPALTDGSLGDMLYFHTFKASPLHLRIDIVEDIRKINTIAVRAKRAGMIILGGGVIKHHIANACLMRNGAESAVYINTAQEFDGSDAGARPDEAVSWGKIKVGADSVKVCHVLISPITLRKEGILAFSSIARRRIVKLENDEACNGKEKGVVEKEKSWAQELPSQNLHLINPTLINHPILLSSSDLKALAIQHTRTRKSSIKTRHRRPLQYFLARVLEILEERNPEPLALWRIGLTSPPHPLRAPSFLHRALRTPVDVVYRHFSPVFSTAAAGIELEKLMPKGLFIDLEDGLAHHGGGSWVDVGGEDEGREGGEEVGEGIGLVEETATVIESVRVLGW</sequence>